<comment type="caution">
    <text evidence="1">The sequence shown here is derived from an EMBL/GenBank/DDBJ whole genome shotgun (WGS) entry which is preliminary data.</text>
</comment>
<sequence>MIVLNDTHDYEELSHHPPYKIKVYQSPSSSSSLLKLDMNKCSNPKFLLKIDLFIIIIITQSSPHDQNKNNCIQGMINVND</sequence>
<evidence type="ECO:0000313" key="2">
    <source>
        <dbReference type="Proteomes" id="UP000790347"/>
    </source>
</evidence>
<reference evidence="1" key="1">
    <citation type="submission" date="2013-05" db="EMBL/GenBank/DDBJ databases">
        <authorList>
            <person name="Yim A.K.Y."/>
            <person name="Chan T.F."/>
            <person name="Ji K.M."/>
            <person name="Liu X.Y."/>
            <person name="Zhou J.W."/>
            <person name="Li R.Q."/>
            <person name="Yang K.Y."/>
            <person name="Li J."/>
            <person name="Li M."/>
            <person name="Law P.T.W."/>
            <person name="Wu Y.L."/>
            <person name="Cai Z.L."/>
            <person name="Qin H."/>
            <person name="Bao Y."/>
            <person name="Leung R.K.K."/>
            <person name="Ng P.K.S."/>
            <person name="Zou J."/>
            <person name="Zhong X.J."/>
            <person name="Ran P.X."/>
            <person name="Zhong N.S."/>
            <person name="Liu Z.G."/>
            <person name="Tsui S.K.W."/>
        </authorList>
    </citation>
    <scope>NUCLEOTIDE SEQUENCE</scope>
    <source>
        <strain evidence="1">Derf</strain>
        <tissue evidence="1">Whole organism</tissue>
    </source>
</reference>
<evidence type="ECO:0000313" key="1">
    <source>
        <dbReference type="EMBL" id="KAH9511044.1"/>
    </source>
</evidence>
<proteinExistence type="predicted"/>
<accession>A0A922L0Z4</accession>
<dbReference type="Proteomes" id="UP000790347">
    <property type="component" value="Unassembled WGS sequence"/>
</dbReference>
<dbReference type="AlphaFoldDB" id="A0A922L0Z4"/>
<gene>
    <name evidence="1" type="ORF">DERF_009530</name>
</gene>
<keyword evidence="2" id="KW-1185">Reference proteome</keyword>
<protein>
    <submittedName>
        <fullName evidence="1">Uncharacterized protein</fullName>
    </submittedName>
</protein>
<reference evidence="1" key="2">
    <citation type="journal article" date="2022" name="Res Sq">
        <title>Comparative Genomics Reveals Insights into the Divergent Evolution of Astigmatic Mites and Household Pest Adaptations.</title>
        <authorList>
            <person name="Xiong Q."/>
            <person name="Wan A.T.-Y."/>
            <person name="Liu X.-Y."/>
            <person name="Fung C.S.-H."/>
            <person name="Xiao X."/>
            <person name="Malainual N."/>
            <person name="Hou J."/>
            <person name="Wang L."/>
            <person name="Wang M."/>
            <person name="Yang K."/>
            <person name="Cui Y."/>
            <person name="Leung E."/>
            <person name="Nong W."/>
            <person name="Shin S.-K."/>
            <person name="Au S."/>
            <person name="Jeong K.Y."/>
            <person name="Chew F.T."/>
            <person name="Hui J."/>
            <person name="Leung T.F."/>
            <person name="Tungtrongchitr A."/>
            <person name="Zhong N."/>
            <person name="Liu Z."/>
            <person name="Tsui S."/>
        </authorList>
    </citation>
    <scope>NUCLEOTIDE SEQUENCE</scope>
    <source>
        <strain evidence="1">Derf</strain>
        <tissue evidence="1">Whole organism</tissue>
    </source>
</reference>
<organism evidence="1 2">
    <name type="scientific">Dermatophagoides farinae</name>
    <name type="common">American house dust mite</name>
    <dbReference type="NCBI Taxonomy" id="6954"/>
    <lineage>
        <taxon>Eukaryota</taxon>
        <taxon>Metazoa</taxon>
        <taxon>Ecdysozoa</taxon>
        <taxon>Arthropoda</taxon>
        <taxon>Chelicerata</taxon>
        <taxon>Arachnida</taxon>
        <taxon>Acari</taxon>
        <taxon>Acariformes</taxon>
        <taxon>Sarcoptiformes</taxon>
        <taxon>Astigmata</taxon>
        <taxon>Psoroptidia</taxon>
        <taxon>Analgoidea</taxon>
        <taxon>Pyroglyphidae</taxon>
        <taxon>Dermatophagoidinae</taxon>
        <taxon>Dermatophagoides</taxon>
    </lineage>
</organism>
<dbReference type="EMBL" id="ASGP02000004">
    <property type="protein sequence ID" value="KAH9511044.1"/>
    <property type="molecule type" value="Genomic_DNA"/>
</dbReference>
<name>A0A922L0Z4_DERFA</name>